<dbReference type="AlphaFoldDB" id="A0A1V9Y335"/>
<dbReference type="Proteomes" id="UP000192247">
    <property type="component" value="Unassembled WGS sequence"/>
</dbReference>
<keyword evidence="2" id="KW-1185">Reference proteome</keyword>
<evidence type="ECO:0000313" key="1">
    <source>
        <dbReference type="EMBL" id="OQR80156.1"/>
    </source>
</evidence>
<accession>A0A1V9Y335</accession>
<comment type="caution">
    <text evidence="1">The sequence shown here is derived from an EMBL/GenBank/DDBJ whole genome shotgun (WGS) entry which is preliminary data.</text>
</comment>
<dbReference type="EMBL" id="MNPL01000282">
    <property type="protein sequence ID" value="OQR80156.1"/>
    <property type="molecule type" value="Genomic_DNA"/>
</dbReference>
<evidence type="ECO:0000313" key="2">
    <source>
        <dbReference type="Proteomes" id="UP000192247"/>
    </source>
</evidence>
<organism evidence="1 2">
    <name type="scientific">Tropilaelaps mercedesae</name>
    <dbReference type="NCBI Taxonomy" id="418985"/>
    <lineage>
        <taxon>Eukaryota</taxon>
        <taxon>Metazoa</taxon>
        <taxon>Ecdysozoa</taxon>
        <taxon>Arthropoda</taxon>
        <taxon>Chelicerata</taxon>
        <taxon>Arachnida</taxon>
        <taxon>Acari</taxon>
        <taxon>Parasitiformes</taxon>
        <taxon>Mesostigmata</taxon>
        <taxon>Gamasina</taxon>
        <taxon>Dermanyssoidea</taxon>
        <taxon>Laelapidae</taxon>
        <taxon>Tropilaelaps</taxon>
    </lineage>
</organism>
<protein>
    <submittedName>
        <fullName evidence="1">Phosphatidylinositol-binding clathrin assembly protein LAP-like</fullName>
    </submittedName>
</protein>
<reference evidence="1 2" key="1">
    <citation type="journal article" date="2017" name="Gigascience">
        <title>Draft genome of the honey bee ectoparasitic mite, Tropilaelaps mercedesae, is shaped by the parasitic life history.</title>
        <authorList>
            <person name="Dong X."/>
            <person name="Armstrong S.D."/>
            <person name="Xia D."/>
            <person name="Makepeace B.L."/>
            <person name="Darby A.C."/>
            <person name="Kadowaki T."/>
        </authorList>
    </citation>
    <scope>NUCLEOTIDE SEQUENCE [LARGE SCALE GENOMIC DNA]</scope>
    <source>
        <strain evidence="1">Wuxi-XJTLU</strain>
    </source>
</reference>
<name>A0A1V9Y335_9ACAR</name>
<dbReference type="InParanoid" id="A0A1V9Y335"/>
<proteinExistence type="predicted"/>
<gene>
    <name evidence="1" type="ORF">BIW11_05245</name>
</gene>
<sequence>MSYNLSVATDSIITGDLDSTLANLASNLDISPAHRNKQQATTLSQMSSAKQMTAGVGAGWSPDFSVPVTGQTVAVPGAATANPTDMIFSDLFSTTADTPASTAAPVSNATNE</sequence>